<evidence type="ECO:0000256" key="21">
    <source>
        <dbReference type="RuleBase" id="RU362060"/>
    </source>
</evidence>
<dbReference type="InterPro" id="IPR002016">
    <property type="entry name" value="Haem_peroxidase"/>
</dbReference>
<evidence type="ECO:0000259" key="22">
    <source>
        <dbReference type="PROSITE" id="PS50873"/>
    </source>
</evidence>
<organism evidence="23 24">
    <name type="scientific">Aegilops tauschii subsp. strangulata</name>
    <name type="common">Goatgrass</name>
    <dbReference type="NCBI Taxonomy" id="200361"/>
    <lineage>
        <taxon>Eukaryota</taxon>
        <taxon>Viridiplantae</taxon>
        <taxon>Streptophyta</taxon>
        <taxon>Embryophyta</taxon>
        <taxon>Tracheophyta</taxon>
        <taxon>Spermatophyta</taxon>
        <taxon>Magnoliopsida</taxon>
        <taxon>Liliopsida</taxon>
        <taxon>Poales</taxon>
        <taxon>Poaceae</taxon>
        <taxon>BOP clade</taxon>
        <taxon>Pooideae</taxon>
        <taxon>Triticodae</taxon>
        <taxon>Triticeae</taxon>
        <taxon>Triticinae</taxon>
        <taxon>Aegilops</taxon>
    </lineage>
</organism>
<dbReference type="PROSITE" id="PS50873">
    <property type="entry name" value="PEROXIDASE_4"/>
    <property type="match status" value="1"/>
</dbReference>
<evidence type="ECO:0000256" key="16">
    <source>
        <dbReference type="PIRSR" id="PIRSR600823-1"/>
    </source>
</evidence>
<feature type="binding site" evidence="18">
    <location>
        <position position="95"/>
    </location>
    <ligand>
        <name>Ca(2+)</name>
        <dbReference type="ChEBI" id="CHEBI:29108"/>
        <label>1</label>
    </ligand>
</feature>
<comment type="similarity">
    <text evidence="3">Belongs to the peroxidase family. Ascorbate peroxidase subfamily.</text>
</comment>
<evidence type="ECO:0000256" key="5">
    <source>
        <dbReference type="ARBA" id="ARBA00022559"/>
    </source>
</evidence>
<dbReference type="EC" id="1.11.1.7" evidence="4 21"/>
<evidence type="ECO:0000256" key="12">
    <source>
        <dbReference type="ARBA" id="ARBA00023157"/>
    </source>
</evidence>
<dbReference type="EnsemblPlants" id="AET2Gv21275600.7">
    <property type="protein sequence ID" value="AET2Gv21275600.7"/>
    <property type="gene ID" value="AET2Gv21275600"/>
</dbReference>
<keyword evidence="10 21" id="KW-0560">Oxidoreductase</keyword>
<dbReference type="InterPro" id="IPR033905">
    <property type="entry name" value="Secretory_peroxidase"/>
</dbReference>
<feature type="disulfide bond" evidence="20">
    <location>
        <begin position="96"/>
        <end position="101"/>
    </location>
</feature>
<evidence type="ECO:0000313" key="24">
    <source>
        <dbReference type="Proteomes" id="UP000015105"/>
    </source>
</evidence>
<keyword evidence="24" id="KW-1185">Reference proteome</keyword>
<evidence type="ECO:0000256" key="6">
    <source>
        <dbReference type="ARBA" id="ARBA00022617"/>
    </source>
</evidence>
<keyword evidence="6 21" id="KW-0349">Heme</keyword>
<dbReference type="Gene3D" id="1.10.520.10">
    <property type="match status" value="1"/>
</dbReference>
<accession>A0A453DJS6</accession>
<keyword evidence="5 21" id="KW-0575">Peroxidase</keyword>
<dbReference type="STRING" id="200361.A0A453DJS6"/>
<evidence type="ECO:0000313" key="23">
    <source>
        <dbReference type="EnsemblPlants" id="AET2Gv21275600.7"/>
    </source>
</evidence>
<feature type="domain" description="Plant heme peroxidase family profile" evidence="22">
    <location>
        <begin position="53"/>
        <end position="349"/>
    </location>
</feature>
<feature type="disulfide bond" evidence="20">
    <location>
        <begin position="226"/>
        <end position="255"/>
    </location>
</feature>
<feature type="binding site" evidence="18">
    <location>
        <position position="277"/>
    </location>
    <ligand>
        <name>Ca(2+)</name>
        <dbReference type="ChEBI" id="CHEBI:29108"/>
        <label>2</label>
    </ligand>
</feature>
<feature type="disulfide bond" evidence="20">
    <location>
        <begin position="147"/>
        <end position="345"/>
    </location>
</feature>
<dbReference type="GO" id="GO:0140825">
    <property type="term" value="F:lactoperoxidase activity"/>
    <property type="evidence" value="ECO:0007669"/>
    <property type="project" value="UniProtKB-EC"/>
</dbReference>
<reference evidence="24" key="2">
    <citation type="journal article" date="2017" name="Nat. Plants">
        <title>The Aegilops tauschii genome reveals multiple impacts of transposons.</title>
        <authorList>
            <person name="Zhao G."/>
            <person name="Zou C."/>
            <person name="Li K."/>
            <person name="Wang K."/>
            <person name="Li T."/>
            <person name="Gao L."/>
            <person name="Zhang X."/>
            <person name="Wang H."/>
            <person name="Yang Z."/>
            <person name="Liu X."/>
            <person name="Jiang W."/>
            <person name="Mao L."/>
            <person name="Kong X."/>
            <person name="Jiao Y."/>
            <person name="Jia J."/>
        </authorList>
    </citation>
    <scope>NUCLEOTIDE SEQUENCE [LARGE SCALE GENOMIC DNA]</scope>
    <source>
        <strain evidence="24">cv. AL8/78</strain>
    </source>
</reference>
<feature type="binding site" evidence="17">
    <location>
        <position position="189"/>
    </location>
    <ligand>
        <name>substrate</name>
    </ligand>
</feature>
<dbReference type="Pfam" id="PF00141">
    <property type="entry name" value="peroxidase"/>
    <property type="match status" value="1"/>
</dbReference>
<evidence type="ECO:0000256" key="19">
    <source>
        <dbReference type="PIRSR" id="PIRSR600823-4"/>
    </source>
</evidence>
<dbReference type="GO" id="GO:0005576">
    <property type="term" value="C:extracellular region"/>
    <property type="evidence" value="ECO:0007669"/>
    <property type="project" value="UniProtKB-SubCell"/>
</dbReference>
<sequence>MACSRAMVAMIGLVVAALLFPAALSSTRPDQLISMTTDGQYHSTRPVVTIADGLTADYHDVSCPDLRGIVRTAVVEAVQGDITIAADLLRMFFHDCFPQGCDASVLLTGNNSEQGMGPNLTLRPVALNLIESIRAAVHRACGRTVSCADLTVLATRDSLVLAGGPHFDVALGRRDALAPASQDLVFTLPAPSFTVPELLKSFGDRNLDKADLVSLSGAHTFGIAHCSSFSDRFTPDVDTNPAIDPNFAAKLKAKCAKDVPAGTVNQTLDVRTPDVFDNKYYFDLIAKQGLFKSDQGLIVHPDTTRMATRFSLNQGAFLEQFAKSMVKMSNMDLLTGSQGEIRFNCAVPNSRVEGIETASDEGHAAAM</sequence>
<dbReference type="GO" id="GO:0042744">
    <property type="term" value="P:hydrogen peroxide catabolic process"/>
    <property type="evidence" value="ECO:0007669"/>
    <property type="project" value="UniProtKB-KW"/>
</dbReference>
<reference evidence="23" key="5">
    <citation type="journal article" date="2021" name="G3 (Bethesda)">
        <title>Aegilops tauschii genome assembly Aet v5.0 features greater sequence contiguity and improved annotation.</title>
        <authorList>
            <person name="Wang L."/>
            <person name="Zhu T."/>
            <person name="Rodriguez J.C."/>
            <person name="Deal K.R."/>
            <person name="Dubcovsky J."/>
            <person name="McGuire P.E."/>
            <person name="Lux T."/>
            <person name="Spannagl M."/>
            <person name="Mayer K.F.X."/>
            <person name="Baldrich P."/>
            <person name="Meyers B.C."/>
            <person name="Huo N."/>
            <person name="Gu Y.Q."/>
            <person name="Zhou H."/>
            <person name="Devos K.M."/>
            <person name="Bennetzen J.L."/>
            <person name="Unver T."/>
            <person name="Budak H."/>
            <person name="Gulick P.J."/>
            <person name="Galiba G."/>
            <person name="Kalapos B."/>
            <person name="Nelson D.R."/>
            <person name="Li P."/>
            <person name="You F.M."/>
            <person name="Luo M.C."/>
            <person name="Dvorak J."/>
        </authorList>
    </citation>
    <scope>NUCLEOTIDE SEQUENCE [LARGE SCALE GENOMIC DNA]</scope>
    <source>
        <strain evidence="23">cv. AL8/78</strain>
    </source>
</reference>
<dbReference type="PANTHER" id="PTHR31517">
    <property type="match status" value="1"/>
</dbReference>
<evidence type="ECO:0000256" key="9">
    <source>
        <dbReference type="ARBA" id="ARBA00022837"/>
    </source>
</evidence>
<keyword evidence="11 18" id="KW-0408">Iron</keyword>
<dbReference type="InterPro" id="IPR019794">
    <property type="entry name" value="Peroxidases_AS"/>
</dbReference>
<evidence type="ECO:0000256" key="10">
    <source>
        <dbReference type="ARBA" id="ARBA00023002"/>
    </source>
</evidence>
<evidence type="ECO:0000256" key="7">
    <source>
        <dbReference type="ARBA" id="ARBA00022723"/>
    </source>
</evidence>
<dbReference type="InterPro" id="IPR000823">
    <property type="entry name" value="Peroxidase_pln"/>
</dbReference>
<dbReference type="GO" id="GO:0020037">
    <property type="term" value="F:heme binding"/>
    <property type="evidence" value="ECO:0007669"/>
    <property type="project" value="UniProtKB-UniRule"/>
</dbReference>
<evidence type="ECO:0000256" key="1">
    <source>
        <dbReference type="ARBA" id="ARBA00000189"/>
    </source>
</evidence>
<dbReference type="InterPro" id="IPR019793">
    <property type="entry name" value="Peroxidases_heam-ligand_BS"/>
</dbReference>
<dbReference type="CDD" id="cd00693">
    <property type="entry name" value="secretory_peroxidase"/>
    <property type="match status" value="1"/>
</dbReference>
<comment type="catalytic activity">
    <reaction evidence="1 21">
        <text>2 a phenolic donor + H2O2 = 2 a phenolic radical donor + 2 H2O</text>
        <dbReference type="Rhea" id="RHEA:56136"/>
        <dbReference type="ChEBI" id="CHEBI:15377"/>
        <dbReference type="ChEBI" id="CHEBI:16240"/>
        <dbReference type="ChEBI" id="CHEBI:139520"/>
        <dbReference type="ChEBI" id="CHEBI:139521"/>
        <dbReference type="EC" id="1.11.1.7"/>
    </reaction>
</comment>
<feature type="binding site" evidence="18">
    <location>
        <position position="113"/>
    </location>
    <ligand>
        <name>Ca(2+)</name>
        <dbReference type="ChEBI" id="CHEBI:29108"/>
        <label>1</label>
    </ligand>
</feature>
<comment type="subcellular location">
    <subcellularLocation>
        <location evidence="2 21">Secreted</location>
    </subcellularLocation>
</comment>
<evidence type="ECO:0000256" key="13">
    <source>
        <dbReference type="ARBA" id="ARBA00023180"/>
    </source>
</evidence>
<comment type="similarity">
    <text evidence="21">Belongs to the peroxidase family. Classical plant (class III) peroxidase subfamily.</text>
</comment>
<keyword evidence="21" id="KW-0964">Secreted</keyword>
<keyword evidence="8 21" id="KW-0732">Signal</keyword>
<proteinExistence type="inferred from homology"/>
<feature type="binding site" evidence="18">
    <location>
        <position position="272"/>
    </location>
    <ligand>
        <name>Ca(2+)</name>
        <dbReference type="ChEBI" id="CHEBI:29108"/>
        <label>2</label>
    </ligand>
</feature>
<keyword evidence="7 18" id="KW-0479">Metal-binding</keyword>
<dbReference type="AlphaFoldDB" id="A0A453DJS6"/>
<dbReference type="PANTHER" id="PTHR31517:SF51">
    <property type="entry name" value="PEROXIDASE 55"/>
    <property type="match status" value="1"/>
</dbReference>
<keyword evidence="13" id="KW-0325">Glycoprotein</keyword>
<feature type="active site" description="Proton acceptor" evidence="16">
    <location>
        <position position="94"/>
    </location>
</feature>
<comment type="cofactor">
    <cofactor evidence="18 21">
        <name>heme b</name>
        <dbReference type="ChEBI" id="CHEBI:60344"/>
    </cofactor>
    <text evidence="18 21">Binds 1 heme b (iron(II)-protoporphyrin IX) group per subunit.</text>
</comment>
<dbReference type="Gene3D" id="1.10.420.10">
    <property type="entry name" value="Peroxidase, domain 2"/>
    <property type="match status" value="1"/>
</dbReference>
<name>A0A453DJS6_AEGTS</name>
<dbReference type="GO" id="GO:0006979">
    <property type="term" value="P:response to oxidative stress"/>
    <property type="evidence" value="ECO:0007669"/>
    <property type="project" value="UniProtKB-UniRule"/>
</dbReference>
<evidence type="ECO:0000256" key="15">
    <source>
        <dbReference type="ARBA" id="ARBA00023324"/>
    </source>
</evidence>
<feature type="binding site" evidence="18">
    <location>
        <position position="220"/>
    </location>
    <ligand>
        <name>Ca(2+)</name>
        <dbReference type="ChEBI" id="CHEBI:29108"/>
        <label>2</label>
    </ligand>
</feature>
<dbReference type="FunFam" id="1.10.520.10:FF:000009">
    <property type="entry name" value="Peroxidase"/>
    <property type="match status" value="1"/>
</dbReference>
<reference evidence="24" key="1">
    <citation type="journal article" date="2014" name="Science">
        <title>Ancient hybridizations among the ancestral genomes of bread wheat.</title>
        <authorList>
            <consortium name="International Wheat Genome Sequencing Consortium,"/>
            <person name="Marcussen T."/>
            <person name="Sandve S.R."/>
            <person name="Heier L."/>
            <person name="Spannagl M."/>
            <person name="Pfeifer M."/>
            <person name="Jakobsen K.S."/>
            <person name="Wulff B.B."/>
            <person name="Steuernagel B."/>
            <person name="Mayer K.F."/>
            <person name="Olsen O.A."/>
        </authorList>
    </citation>
    <scope>NUCLEOTIDE SEQUENCE [LARGE SCALE GENOMIC DNA]</scope>
    <source>
        <strain evidence="24">cv. AL8/78</strain>
    </source>
</reference>
<keyword evidence="15 21" id="KW-0376">Hydrogen peroxide</keyword>
<evidence type="ECO:0000256" key="17">
    <source>
        <dbReference type="PIRSR" id="PIRSR600823-2"/>
    </source>
</evidence>
<evidence type="ECO:0000256" key="2">
    <source>
        <dbReference type="ARBA" id="ARBA00004613"/>
    </source>
</evidence>
<feature type="binding site" evidence="18">
    <location>
        <position position="269"/>
    </location>
    <ligand>
        <name>Ca(2+)</name>
        <dbReference type="ChEBI" id="CHEBI:29108"/>
        <label>2</label>
    </ligand>
</feature>
<dbReference type="FunFam" id="1.10.420.10:FF:000006">
    <property type="entry name" value="Peroxidase"/>
    <property type="match status" value="1"/>
</dbReference>
<feature type="chain" id="PRO_5018811991" description="Peroxidase" evidence="21">
    <location>
        <begin position="26"/>
        <end position="367"/>
    </location>
</feature>
<evidence type="ECO:0000256" key="11">
    <source>
        <dbReference type="ARBA" id="ARBA00023004"/>
    </source>
</evidence>
<evidence type="ECO:0000256" key="14">
    <source>
        <dbReference type="ARBA" id="ARBA00023283"/>
    </source>
</evidence>
<evidence type="ECO:0000256" key="20">
    <source>
        <dbReference type="PIRSR" id="PIRSR600823-5"/>
    </source>
</evidence>
<dbReference type="PRINTS" id="PR00458">
    <property type="entry name" value="PEROXIDASE"/>
</dbReference>
<dbReference type="PROSITE" id="PS00436">
    <property type="entry name" value="PEROXIDASE_2"/>
    <property type="match status" value="1"/>
</dbReference>
<evidence type="ECO:0000256" key="3">
    <source>
        <dbReference type="ARBA" id="ARBA00006873"/>
    </source>
</evidence>
<dbReference type="PROSITE" id="PS00435">
    <property type="entry name" value="PEROXIDASE_1"/>
    <property type="match status" value="1"/>
</dbReference>
<feature type="binding site" evidence="18">
    <location>
        <position position="100"/>
    </location>
    <ligand>
        <name>Ca(2+)</name>
        <dbReference type="ChEBI" id="CHEBI:29108"/>
        <label>1</label>
    </ligand>
</feature>
<feature type="signal peptide" evidence="21">
    <location>
        <begin position="1"/>
        <end position="25"/>
    </location>
</feature>
<keyword evidence="12 20" id="KW-1015">Disulfide bond</keyword>
<keyword evidence="9 18" id="KW-0106">Calcium</keyword>
<feature type="disulfide bond" evidence="20">
    <location>
        <begin position="63"/>
        <end position="141"/>
    </location>
</feature>
<feature type="binding site" description="axial binding residue" evidence="18">
    <location>
        <position position="219"/>
    </location>
    <ligand>
        <name>heme b</name>
        <dbReference type="ChEBI" id="CHEBI:60344"/>
    </ligand>
    <ligandPart>
        <name>Fe</name>
        <dbReference type="ChEBI" id="CHEBI:18248"/>
    </ligandPart>
</feature>
<dbReference type="PRINTS" id="PR00461">
    <property type="entry name" value="PLPEROXIDASE"/>
</dbReference>
<reference evidence="23" key="4">
    <citation type="submission" date="2019-03" db="UniProtKB">
        <authorList>
            <consortium name="EnsemblPlants"/>
        </authorList>
    </citation>
    <scope>IDENTIFICATION</scope>
</reference>
<keyword evidence="14" id="KW-0873">Pyrrolidone carboxylic acid</keyword>
<dbReference type="InterPro" id="IPR010255">
    <property type="entry name" value="Haem_peroxidase_sf"/>
</dbReference>
<feature type="site" description="Transition state stabilizer" evidence="19">
    <location>
        <position position="90"/>
    </location>
</feature>
<dbReference type="SUPFAM" id="SSF48113">
    <property type="entry name" value="Heme-dependent peroxidases"/>
    <property type="match status" value="1"/>
</dbReference>
<evidence type="ECO:0000256" key="18">
    <source>
        <dbReference type="PIRSR" id="PIRSR600823-3"/>
    </source>
</evidence>
<dbReference type="Proteomes" id="UP000015105">
    <property type="component" value="Chromosome 2D"/>
</dbReference>
<dbReference type="Gramene" id="AET2Gv21275600.7">
    <property type="protein sequence ID" value="AET2Gv21275600.7"/>
    <property type="gene ID" value="AET2Gv21275600"/>
</dbReference>
<dbReference type="GO" id="GO:0046872">
    <property type="term" value="F:metal ion binding"/>
    <property type="evidence" value="ECO:0007669"/>
    <property type="project" value="UniProtKB-UniRule"/>
</dbReference>
<comment type="function">
    <text evidence="21">Removal of H(2)O(2), oxidation of toxic reductants, biosynthesis and degradation of lignin, suberization, auxin catabolism, response to environmental stresses such as wounding, pathogen attack and oxidative stress.</text>
</comment>
<evidence type="ECO:0000256" key="4">
    <source>
        <dbReference type="ARBA" id="ARBA00012313"/>
    </source>
</evidence>
<feature type="binding site" evidence="18">
    <location>
        <position position="102"/>
    </location>
    <ligand>
        <name>Ca(2+)</name>
        <dbReference type="ChEBI" id="CHEBI:29108"/>
        <label>1</label>
    </ligand>
</feature>
<comment type="cofactor">
    <cofactor evidence="18 21">
        <name>Ca(2+)</name>
        <dbReference type="ChEBI" id="CHEBI:29108"/>
    </cofactor>
    <text evidence="18 21">Binds 2 calcium ions per subunit.</text>
</comment>
<evidence type="ECO:0000256" key="8">
    <source>
        <dbReference type="ARBA" id="ARBA00022729"/>
    </source>
</evidence>
<feature type="binding site" evidence="18">
    <location>
        <position position="104"/>
    </location>
    <ligand>
        <name>Ca(2+)</name>
        <dbReference type="ChEBI" id="CHEBI:29108"/>
        <label>1</label>
    </ligand>
</feature>
<protein>
    <recommendedName>
        <fullName evidence="4 21">Peroxidase</fullName>
        <ecNumber evidence="4 21">1.11.1.7</ecNumber>
    </recommendedName>
</protein>
<reference evidence="23" key="3">
    <citation type="journal article" date="2017" name="Nature">
        <title>Genome sequence of the progenitor of the wheat D genome Aegilops tauschii.</title>
        <authorList>
            <person name="Luo M.C."/>
            <person name="Gu Y.Q."/>
            <person name="Puiu D."/>
            <person name="Wang H."/>
            <person name="Twardziok S.O."/>
            <person name="Deal K.R."/>
            <person name="Huo N."/>
            <person name="Zhu T."/>
            <person name="Wang L."/>
            <person name="Wang Y."/>
            <person name="McGuire P.E."/>
            <person name="Liu S."/>
            <person name="Long H."/>
            <person name="Ramasamy R.K."/>
            <person name="Rodriguez J.C."/>
            <person name="Van S.L."/>
            <person name="Yuan L."/>
            <person name="Wang Z."/>
            <person name="Xia Z."/>
            <person name="Xiao L."/>
            <person name="Anderson O.D."/>
            <person name="Ouyang S."/>
            <person name="Liang Y."/>
            <person name="Zimin A.V."/>
            <person name="Pertea G."/>
            <person name="Qi P."/>
            <person name="Bennetzen J.L."/>
            <person name="Dai X."/>
            <person name="Dawson M.W."/>
            <person name="Muller H.G."/>
            <person name="Kugler K."/>
            <person name="Rivarola-Duarte L."/>
            <person name="Spannagl M."/>
            <person name="Mayer K.F.X."/>
            <person name="Lu F.H."/>
            <person name="Bevan M.W."/>
            <person name="Leroy P."/>
            <person name="Li P."/>
            <person name="You F.M."/>
            <person name="Sun Q."/>
            <person name="Liu Z."/>
            <person name="Lyons E."/>
            <person name="Wicker T."/>
            <person name="Salzberg S.L."/>
            <person name="Devos K.M."/>
            <person name="Dvorak J."/>
        </authorList>
    </citation>
    <scope>NUCLEOTIDE SEQUENCE [LARGE SCALE GENOMIC DNA]</scope>
    <source>
        <strain evidence="23">cv. AL8/78</strain>
    </source>
</reference>